<feature type="compositionally biased region" description="Basic and acidic residues" evidence="1">
    <location>
        <begin position="73"/>
        <end position="85"/>
    </location>
</feature>
<gene>
    <name evidence="4" type="ORF">E3N88_09576</name>
</gene>
<dbReference type="OrthoDB" id="6776856at2759"/>
<name>A0A5N6PJF7_9ASTR</name>
<feature type="region of interest" description="Disordered" evidence="1">
    <location>
        <begin position="37"/>
        <end position="85"/>
    </location>
</feature>
<keyword evidence="5" id="KW-1185">Reference proteome</keyword>
<evidence type="ECO:0000256" key="1">
    <source>
        <dbReference type="SAM" id="MobiDB-lite"/>
    </source>
</evidence>
<evidence type="ECO:0000313" key="4">
    <source>
        <dbReference type="EMBL" id="KAD6454870.1"/>
    </source>
</evidence>
<organism evidence="4 5">
    <name type="scientific">Mikania micrantha</name>
    <name type="common">bitter vine</name>
    <dbReference type="NCBI Taxonomy" id="192012"/>
    <lineage>
        <taxon>Eukaryota</taxon>
        <taxon>Viridiplantae</taxon>
        <taxon>Streptophyta</taxon>
        <taxon>Embryophyta</taxon>
        <taxon>Tracheophyta</taxon>
        <taxon>Spermatophyta</taxon>
        <taxon>Magnoliopsida</taxon>
        <taxon>eudicotyledons</taxon>
        <taxon>Gunneridae</taxon>
        <taxon>Pentapetalae</taxon>
        <taxon>asterids</taxon>
        <taxon>campanulids</taxon>
        <taxon>Asterales</taxon>
        <taxon>Asteraceae</taxon>
        <taxon>Asteroideae</taxon>
        <taxon>Heliantheae alliance</taxon>
        <taxon>Eupatorieae</taxon>
        <taxon>Mikania</taxon>
    </lineage>
</organism>
<accession>A0A5N6PJF7</accession>
<evidence type="ECO:0000259" key="2">
    <source>
        <dbReference type="Pfam" id="PF13976"/>
    </source>
</evidence>
<dbReference type="AlphaFoldDB" id="A0A5N6PJF7"/>
<evidence type="ECO:0000259" key="3">
    <source>
        <dbReference type="Pfam" id="PF22936"/>
    </source>
</evidence>
<proteinExistence type="predicted"/>
<dbReference type="InterPro" id="IPR025724">
    <property type="entry name" value="GAG-pre-integrase_dom"/>
</dbReference>
<reference evidence="4 5" key="1">
    <citation type="submission" date="2019-05" db="EMBL/GenBank/DDBJ databases">
        <title>Mikania micrantha, genome provides insights into the molecular mechanism of rapid growth.</title>
        <authorList>
            <person name="Liu B."/>
        </authorList>
    </citation>
    <scope>NUCLEOTIDE SEQUENCE [LARGE SCALE GENOMIC DNA]</scope>
    <source>
        <strain evidence="4">NLD-2019</strain>
        <tissue evidence="4">Leaf</tissue>
    </source>
</reference>
<protein>
    <submittedName>
        <fullName evidence="4">Uncharacterized protein</fullName>
    </submittedName>
</protein>
<dbReference type="EMBL" id="SZYD01000004">
    <property type="protein sequence ID" value="KAD6454870.1"/>
    <property type="molecule type" value="Genomic_DNA"/>
</dbReference>
<feature type="domain" description="GAG-pre-integrase" evidence="2">
    <location>
        <begin position="218"/>
        <end position="282"/>
    </location>
</feature>
<dbReference type="Pfam" id="PF13976">
    <property type="entry name" value="gag_pre-integrs"/>
    <property type="match status" value="1"/>
</dbReference>
<dbReference type="Pfam" id="PF22936">
    <property type="entry name" value="Pol_BBD"/>
    <property type="match status" value="1"/>
</dbReference>
<comment type="caution">
    <text evidence="4">The sequence shown here is derived from an EMBL/GenBank/DDBJ whole genome shotgun (WGS) entry which is preliminary data.</text>
</comment>
<feature type="domain" description="Retrovirus-related Pol polyprotein from transposon TNT 1-94-like beta-barrel" evidence="3">
    <location>
        <begin position="145"/>
        <end position="189"/>
    </location>
</feature>
<dbReference type="Proteomes" id="UP000326396">
    <property type="component" value="Linkage Group LG12"/>
</dbReference>
<dbReference type="InterPro" id="IPR054722">
    <property type="entry name" value="PolX-like_BBD"/>
</dbReference>
<sequence>MTCGNLHTKYCFHALHFRGSSQDHLLLSYEEWNSRRKQDKSQGGVRGNGQTAEEEVEARESRGAGQRQWAGTELERGRQATRETKERPISFSALYAMLLGTFLRTAQVETMMNKGYESHDRQRKPLLKLGYLGKGLSKIWGQLVCHHQRNGKYSARMQEWDQKLLTNVLYIPYLKTNIFSIGQAEEGGCEVRIKQGTLTPMDHDGSVLMRVQRSPNRLYKIGLKKGVPICLKAEIKDPSWLWHARLGHLNFETMRKLRKSVKGVPTIMQQDRMCEACLAGKHSRQKLPLTVPL</sequence>
<evidence type="ECO:0000313" key="5">
    <source>
        <dbReference type="Proteomes" id="UP000326396"/>
    </source>
</evidence>